<keyword evidence="10" id="KW-1185">Reference proteome</keyword>
<dbReference type="InterPro" id="IPR044561">
    <property type="entry name" value="ACT_ThrD-II-like"/>
</dbReference>
<dbReference type="AlphaFoldDB" id="A0AA37BQ66"/>
<keyword evidence="5" id="KW-0100">Branched-chain amino acid biosynthesis</keyword>
<dbReference type="SUPFAM" id="SSF55021">
    <property type="entry name" value="ACT-like"/>
    <property type="match status" value="1"/>
</dbReference>
<sequence>MVSSVLPGIDLIREAQEFLKGRIVRTPMVGSATFSEQFGCRIMFKMENMQKTGSFKIRGALFRISKIPREEAGKGVVTASAGNHAQGVAYAARASGIRAKIVMPEYTTPAKVSAVKGYGAEVVLYGQDYSEARAKAGEIAAKEDMTFIEAFNDPYVIAGQGTIGLEMLQDFPEMDTVLVPVGGGGLISGIATAVKSLKPDVRVIGVQSENADSMKVSLEKGIIVEHTTGFTIADGIAVKYPGDLTLQVCRKYVDEIVTVSDETIALALFKLLERKKTLVEPSGAAGLAAVMEGKVDVSGRNVGIVLSGGNANLLLLSKIIYKSLEIEERLVRIDFKIPDRPGTLWRISNAISSVGGNIYHAEVDNLARDTPVGYQSVRFTVNVRDSEHAAALVEKLKTLGFSFQVVS</sequence>
<dbReference type="InterPro" id="IPR045865">
    <property type="entry name" value="ACT-like_dom_sf"/>
</dbReference>
<evidence type="ECO:0000313" key="9">
    <source>
        <dbReference type="EMBL" id="GGM67921.1"/>
    </source>
</evidence>
<dbReference type="SUPFAM" id="SSF53686">
    <property type="entry name" value="Tryptophan synthase beta subunit-like PLP-dependent enzymes"/>
    <property type="match status" value="1"/>
</dbReference>
<dbReference type="PANTHER" id="PTHR48078">
    <property type="entry name" value="THREONINE DEHYDRATASE, MITOCHONDRIAL-RELATED"/>
    <property type="match status" value="1"/>
</dbReference>
<dbReference type="Proteomes" id="UP000632195">
    <property type="component" value="Unassembled WGS sequence"/>
</dbReference>
<dbReference type="CDD" id="cd01562">
    <property type="entry name" value="Thr-dehyd"/>
    <property type="match status" value="1"/>
</dbReference>
<feature type="domain" description="ACT" evidence="8">
    <location>
        <begin position="332"/>
        <end position="407"/>
    </location>
</feature>
<proteinExistence type="inferred from homology"/>
<evidence type="ECO:0000256" key="7">
    <source>
        <dbReference type="ARBA" id="ARBA00023239"/>
    </source>
</evidence>
<dbReference type="CDD" id="cd04886">
    <property type="entry name" value="ACT_ThrD-II-like"/>
    <property type="match status" value="1"/>
</dbReference>
<dbReference type="InterPro" id="IPR002912">
    <property type="entry name" value="ACT_dom"/>
</dbReference>
<dbReference type="InterPro" id="IPR005789">
    <property type="entry name" value="Thr_deHydtase_catblc"/>
</dbReference>
<name>A0AA37BQ66_9ARCH</name>
<dbReference type="PROSITE" id="PS00165">
    <property type="entry name" value="DEHYDRATASE_SER_THR"/>
    <property type="match status" value="1"/>
</dbReference>
<dbReference type="GO" id="GO:0004794">
    <property type="term" value="F:threonine deaminase activity"/>
    <property type="evidence" value="ECO:0007669"/>
    <property type="project" value="UniProtKB-EC"/>
</dbReference>
<protein>
    <recommendedName>
        <fullName evidence="4">threonine ammonia-lyase</fullName>
        <ecNumber evidence="4">4.3.1.19</ecNumber>
    </recommendedName>
</protein>
<dbReference type="Pfam" id="PF13291">
    <property type="entry name" value="ACT_4"/>
    <property type="match status" value="1"/>
</dbReference>
<dbReference type="InterPro" id="IPR000634">
    <property type="entry name" value="Ser/Thr_deHydtase_PyrdxlP-BS"/>
</dbReference>
<dbReference type="GO" id="GO:0006567">
    <property type="term" value="P:L-threonine catabolic process"/>
    <property type="evidence" value="ECO:0007669"/>
    <property type="project" value="InterPro"/>
</dbReference>
<evidence type="ECO:0000256" key="2">
    <source>
        <dbReference type="ARBA" id="ARBA00004810"/>
    </source>
</evidence>
<dbReference type="GO" id="GO:0003941">
    <property type="term" value="F:L-serine ammonia-lyase activity"/>
    <property type="evidence" value="ECO:0007669"/>
    <property type="project" value="TreeGrafter"/>
</dbReference>
<comment type="caution">
    <text evidence="9">The sequence shown here is derived from an EMBL/GenBank/DDBJ whole genome shotgun (WGS) entry which is preliminary data.</text>
</comment>
<evidence type="ECO:0000256" key="1">
    <source>
        <dbReference type="ARBA" id="ARBA00001933"/>
    </source>
</evidence>
<keyword evidence="5" id="KW-0028">Amino-acid biosynthesis</keyword>
<keyword evidence="5" id="KW-0412">Isoleucine biosynthesis</keyword>
<comment type="cofactor">
    <cofactor evidence="1">
        <name>pyridoxal 5'-phosphate</name>
        <dbReference type="ChEBI" id="CHEBI:597326"/>
    </cofactor>
</comment>
<gene>
    <name evidence="9" type="ORF">GCM10007108_02430</name>
</gene>
<dbReference type="PROSITE" id="PS51671">
    <property type="entry name" value="ACT"/>
    <property type="match status" value="1"/>
</dbReference>
<evidence type="ECO:0000256" key="4">
    <source>
        <dbReference type="ARBA" id="ARBA00012096"/>
    </source>
</evidence>
<dbReference type="EMBL" id="BMNY01000001">
    <property type="protein sequence ID" value="GGM67921.1"/>
    <property type="molecule type" value="Genomic_DNA"/>
</dbReference>
<evidence type="ECO:0000256" key="3">
    <source>
        <dbReference type="ARBA" id="ARBA00010869"/>
    </source>
</evidence>
<evidence type="ECO:0000256" key="5">
    <source>
        <dbReference type="ARBA" id="ARBA00022624"/>
    </source>
</evidence>
<dbReference type="GO" id="GO:0030170">
    <property type="term" value="F:pyridoxal phosphate binding"/>
    <property type="evidence" value="ECO:0007669"/>
    <property type="project" value="InterPro"/>
</dbReference>
<dbReference type="GO" id="GO:0006565">
    <property type="term" value="P:L-serine catabolic process"/>
    <property type="evidence" value="ECO:0007669"/>
    <property type="project" value="TreeGrafter"/>
</dbReference>
<dbReference type="EC" id="4.3.1.19" evidence="4"/>
<keyword evidence="7" id="KW-0456">Lyase</keyword>
<reference evidence="9" key="2">
    <citation type="submission" date="2022-09" db="EMBL/GenBank/DDBJ databases">
        <authorList>
            <person name="Sun Q."/>
            <person name="Ohkuma M."/>
        </authorList>
    </citation>
    <scope>NUCLEOTIDE SEQUENCE</scope>
    <source>
        <strain evidence="9">JCM 13583</strain>
    </source>
</reference>
<dbReference type="InterPro" id="IPR036052">
    <property type="entry name" value="TrpB-like_PALP_sf"/>
</dbReference>
<organism evidence="9 10">
    <name type="scientific">Thermogymnomonas acidicola</name>
    <dbReference type="NCBI Taxonomy" id="399579"/>
    <lineage>
        <taxon>Archaea</taxon>
        <taxon>Methanobacteriati</taxon>
        <taxon>Thermoplasmatota</taxon>
        <taxon>Thermoplasmata</taxon>
        <taxon>Thermoplasmatales</taxon>
        <taxon>Thermogymnomonas</taxon>
    </lineage>
</organism>
<comment type="pathway">
    <text evidence="2">Amino-acid biosynthesis; L-isoleucine biosynthesis; 2-oxobutanoate from L-threonine: step 1/1.</text>
</comment>
<evidence type="ECO:0000259" key="8">
    <source>
        <dbReference type="PROSITE" id="PS51671"/>
    </source>
</evidence>
<keyword evidence="6" id="KW-0663">Pyridoxal phosphate</keyword>
<dbReference type="Gene3D" id="3.30.70.260">
    <property type="match status" value="1"/>
</dbReference>
<dbReference type="Gene3D" id="3.40.50.1100">
    <property type="match status" value="2"/>
</dbReference>
<comment type="similarity">
    <text evidence="3">Belongs to the serine/threonine dehydratase family.</text>
</comment>
<dbReference type="PANTHER" id="PTHR48078:SF6">
    <property type="entry name" value="L-THREONINE DEHYDRATASE CATABOLIC TDCB"/>
    <property type="match status" value="1"/>
</dbReference>
<dbReference type="FunFam" id="3.40.50.1100:FF:000007">
    <property type="entry name" value="L-threonine dehydratase catabolic TdcB"/>
    <property type="match status" value="1"/>
</dbReference>
<dbReference type="NCBIfam" id="TIGR01127">
    <property type="entry name" value="ilvA_1Cterm"/>
    <property type="match status" value="1"/>
</dbReference>
<dbReference type="Pfam" id="PF00291">
    <property type="entry name" value="PALP"/>
    <property type="match status" value="1"/>
</dbReference>
<dbReference type="InterPro" id="IPR001926">
    <property type="entry name" value="TrpB-like_PALP"/>
</dbReference>
<dbReference type="RefSeq" id="WP_188679637.1">
    <property type="nucleotide sequence ID" value="NZ_BMNY01000001.1"/>
</dbReference>
<reference evidence="9" key="1">
    <citation type="journal article" date="2014" name="Int. J. Syst. Evol. Microbiol.">
        <title>Complete genome sequence of Corynebacterium casei LMG S-19264T (=DSM 44701T), isolated from a smear-ripened cheese.</title>
        <authorList>
            <consortium name="US DOE Joint Genome Institute (JGI-PGF)"/>
            <person name="Walter F."/>
            <person name="Albersmeier A."/>
            <person name="Kalinowski J."/>
            <person name="Ruckert C."/>
        </authorList>
    </citation>
    <scope>NUCLEOTIDE SEQUENCE</scope>
    <source>
        <strain evidence="9">JCM 13583</strain>
    </source>
</reference>
<dbReference type="GO" id="GO:0009097">
    <property type="term" value="P:isoleucine biosynthetic process"/>
    <property type="evidence" value="ECO:0007669"/>
    <property type="project" value="UniProtKB-KW"/>
</dbReference>
<dbReference type="InterPro" id="IPR050147">
    <property type="entry name" value="Ser/Thr_Dehydratase"/>
</dbReference>
<accession>A0AA37BQ66</accession>
<evidence type="ECO:0000313" key="10">
    <source>
        <dbReference type="Proteomes" id="UP000632195"/>
    </source>
</evidence>
<evidence type="ECO:0000256" key="6">
    <source>
        <dbReference type="ARBA" id="ARBA00022898"/>
    </source>
</evidence>